<dbReference type="EMBL" id="CP028324">
    <property type="protein sequence ID" value="AVR97858.1"/>
    <property type="molecule type" value="Genomic_DNA"/>
</dbReference>
<dbReference type="OrthoDB" id="8702595at2"/>
<name>A0A2R4CEG1_9BURK</name>
<dbReference type="AlphaFoldDB" id="A0A2R4CEG1"/>
<accession>A0A2R4CEG1</accession>
<gene>
    <name evidence="1" type="ORF">C9I28_21130</name>
</gene>
<dbReference type="Proteomes" id="UP000240505">
    <property type="component" value="Chromosome"/>
</dbReference>
<dbReference type="KEGG" id="masz:C9I28_21130"/>
<protein>
    <submittedName>
        <fullName evidence="1">Uncharacterized protein</fullName>
    </submittedName>
</protein>
<organism evidence="1 2">
    <name type="scientific">Pseudoduganella armeniaca</name>
    <dbReference type="NCBI Taxonomy" id="2072590"/>
    <lineage>
        <taxon>Bacteria</taxon>
        <taxon>Pseudomonadati</taxon>
        <taxon>Pseudomonadota</taxon>
        <taxon>Betaproteobacteria</taxon>
        <taxon>Burkholderiales</taxon>
        <taxon>Oxalobacteraceae</taxon>
        <taxon>Telluria group</taxon>
        <taxon>Pseudoduganella</taxon>
    </lineage>
</organism>
<proteinExistence type="predicted"/>
<sequence>MSKHITTVLENVGTPPDTARAIGRNLERGDARSLFAELLLRGLWANVIDETQPLDPKRSGGPALQRLLDSGADPADLVDLIRETQVDLIYNVAQLIDDPAEALGFEAPLELELSVRLAGTDGQSAPLYPLHSGLMELDPSGRHGEPRSLAVRQLQGLDDAARMQLQALLDARKLSAAAALWKKQVGGDLAGALAAVQGLLGRS</sequence>
<dbReference type="RefSeq" id="WP_107143198.1">
    <property type="nucleotide sequence ID" value="NZ_CP028324.1"/>
</dbReference>
<reference evidence="1 2" key="1">
    <citation type="submission" date="2018-03" db="EMBL/GenBank/DDBJ databases">
        <title>Massilia armeniaca sp. nov., isolated from desert soil.</title>
        <authorList>
            <person name="Huang H."/>
            <person name="Ren M."/>
        </authorList>
    </citation>
    <scope>NUCLEOTIDE SEQUENCE [LARGE SCALE GENOMIC DNA]</scope>
    <source>
        <strain evidence="1 2">ZMN-3</strain>
    </source>
</reference>
<evidence type="ECO:0000313" key="1">
    <source>
        <dbReference type="EMBL" id="AVR97858.1"/>
    </source>
</evidence>
<evidence type="ECO:0000313" key="2">
    <source>
        <dbReference type="Proteomes" id="UP000240505"/>
    </source>
</evidence>
<keyword evidence="2" id="KW-1185">Reference proteome</keyword>